<evidence type="ECO:0000256" key="1">
    <source>
        <dbReference type="SAM" id="MobiDB-lite"/>
    </source>
</evidence>
<dbReference type="Pfam" id="PF14541">
    <property type="entry name" value="TAXi_C"/>
    <property type="match status" value="1"/>
</dbReference>
<dbReference type="SUPFAM" id="SSF50630">
    <property type="entry name" value="Acid proteases"/>
    <property type="match status" value="1"/>
</dbReference>
<keyword evidence="4" id="KW-1185">Reference proteome</keyword>
<protein>
    <recommendedName>
        <fullName evidence="2">Xylanase inhibitor C-terminal domain-containing protein</fullName>
    </recommendedName>
</protein>
<dbReference type="InterPro" id="IPR032799">
    <property type="entry name" value="TAXi_C"/>
</dbReference>
<feature type="compositionally biased region" description="Basic residues" evidence="1">
    <location>
        <begin position="202"/>
        <end position="212"/>
    </location>
</feature>
<reference evidence="3" key="1">
    <citation type="journal article" date="2018" name="DNA Res.">
        <title>Multiple hybrid de novo genome assembly of finger millet, an orphan allotetraploid crop.</title>
        <authorList>
            <person name="Hatakeyama M."/>
            <person name="Aluri S."/>
            <person name="Balachadran M.T."/>
            <person name="Sivarajan S.R."/>
            <person name="Patrignani A."/>
            <person name="Gruter S."/>
            <person name="Poveda L."/>
            <person name="Shimizu-Inatsugi R."/>
            <person name="Baeten J."/>
            <person name="Francoijs K.J."/>
            <person name="Nataraja K.N."/>
            <person name="Reddy Y.A.N."/>
            <person name="Phadnis S."/>
            <person name="Ravikumar R.L."/>
            <person name="Schlapbach R."/>
            <person name="Sreeman S.M."/>
            <person name="Shimizu K.K."/>
        </authorList>
    </citation>
    <scope>NUCLEOTIDE SEQUENCE</scope>
</reference>
<organism evidence="3 4">
    <name type="scientific">Eleusine coracana subsp. coracana</name>
    <dbReference type="NCBI Taxonomy" id="191504"/>
    <lineage>
        <taxon>Eukaryota</taxon>
        <taxon>Viridiplantae</taxon>
        <taxon>Streptophyta</taxon>
        <taxon>Embryophyta</taxon>
        <taxon>Tracheophyta</taxon>
        <taxon>Spermatophyta</taxon>
        <taxon>Magnoliopsida</taxon>
        <taxon>Liliopsida</taxon>
        <taxon>Poales</taxon>
        <taxon>Poaceae</taxon>
        <taxon>PACMAD clade</taxon>
        <taxon>Chloridoideae</taxon>
        <taxon>Cynodonteae</taxon>
        <taxon>Eleusininae</taxon>
        <taxon>Eleusine</taxon>
    </lineage>
</organism>
<evidence type="ECO:0000313" key="3">
    <source>
        <dbReference type="EMBL" id="GJN28935.1"/>
    </source>
</evidence>
<dbReference type="Gene3D" id="2.40.70.10">
    <property type="entry name" value="Acid Proteases"/>
    <property type="match status" value="1"/>
</dbReference>
<dbReference type="AlphaFoldDB" id="A0AAV5F3N3"/>
<dbReference type="InterPro" id="IPR021109">
    <property type="entry name" value="Peptidase_aspartic_dom_sf"/>
</dbReference>
<gene>
    <name evidence="3" type="primary">gb17110</name>
    <name evidence="3" type="ORF">PR202_gb17110</name>
</gene>
<reference evidence="3" key="2">
    <citation type="submission" date="2021-12" db="EMBL/GenBank/DDBJ databases">
        <title>Resequencing data analysis of finger millet.</title>
        <authorList>
            <person name="Hatakeyama M."/>
            <person name="Aluri S."/>
            <person name="Balachadran M.T."/>
            <person name="Sivarajan S.R."/>
            <person name="Poveda L."/>
            <person name="Shimizu-Inatsugi R."/>
            <person name="Schlapbach R."/>
            <person name="Sreeman S.M."/>
            <person name="Shimizu K.K."/>
        </authorList>
    </citation>
    <scope>NUCLEOTIDE SEQUENCE</scope>
</reference>
<accession>A0AAV5F3N3</accession>
<name>A0AAV5F3N3_ELECO</name>
<dbReference type="EMBL" id="BQKI01000081">
    <property type="protein sequence ID" value="GJN28935.1"/>
    <property type="molecule type" value="Genomic_DNA"/>
</dbReference>
<sequence>MLFFYTSRLMSYVRRATFAVNGYANGASLPLVHRHGPCATVQTNAKPSRAQRRGRTARSEGRSVSVATFLGSSVDSLQYVLQTVLIDTGRRTCPGCSANPTTPRRATPEGPHIRPEQVLHHLRLRPYPVKEDFNGNGCTNSSLYFFKIIYGNSANSTGVYCVQHGDDDPGAGAPSSTASHRSKAVPSSSPSAGQATRGISVQRRRARARHRAPGTVVTNLRPTVYAALRSAFREAMKAYPPAPPVGHLDKCYNFTGYDNVIALFPLYLFWHKCANHSSRTNVRSPDL</sequence>
<feature type="region of interest" description="Disordered" evidence="1">
    <location>
        <begin position="169"/>
        <end position="212"/>
    </location>
</feature>
<feature type="compositionally biased region" description="Polar residues" evidence="1">
    <location>
        <begin position="174"/>
        <end position="199"/>
    </location>
</feature>
<evidence type="ECO:0000313" key="4">
    <source>
        <dbReference type="Proteomes" id="UP001054889"/>
    </source>
</evidence>
<proteinExistence type="predicted"/>
<dbReference type="Proteomes" id="UP001054889">
    <property type="component" value="Unassembled WGS sequence"/>
</dbReference>
<comment type="caution">
    <text evidence="3">The sequence shown here is derived from an EMBL/GenBank/DDBJ whole genome shotgun (WGS) entry which is preliminary data.</text>
</comment>
<feature type="domain" description="Xylanase inhibitor C-terminal" evidence="2">
    <location>
        <begin position="214"/>
        <end position="257"/>
    </location>
</feature>
<evidence type="ECO:0000259" key="2">
    <source>
        <dbReference type="Pfam" id="PF14541"/>
    </source>
</evidence>